<dbReference type="HOGENOM" id="CLU_023881_0_0_1"/>
<keyword evidence="4" id="KW-1185">Reference proteome</keyword>
<dbReference type="PANTHER" id="PTHR43111">
    <property type="entry name" value="ALDEHYDE DEHYDROGENASE B-RELATED"/>
    <property type="match status" value="1"/>
</dbReference>
<evidence type="ECO:0000313" key="4">
    <source>
        <dbReference type="Proteomes" id="UP000053789"/>
    </source>
</evidence>
<evidence type="ECO:0000256" key="1">
    <source>
        <dbReference type="SAM" id="Phobius"/>
    </source>
</evidence>
<keyword evidence="1" id="KW-0812">Transmembrane</keyword>
<dbReference type="GeneID" id="27703227"/>
<dbReference type="InterPro" id="IPR016161">
    <property type="entry name" value="Ald_DH/histidinol_DH"/>
</dbReference>
<protein>
    <recommendedName>
        <fullName evidence="2">Aldehyde dehydrogenase domain-containing protein</fullName>
    </recommendedName>
</protein>
<dbReference type="Proteomes" id="UP000053789">
    <property type="component" value="Unassembled WGS sequence"/>
</dbReference>
<dbReference type="InterPro" id="IPR016163">
    <property type="entry name" value="Ald_DH_C"/>
</dbReference>
<dbReference type="GO" id="GO:0016620">
    <property type="term" value="F:oxidoreductase activity, acting on the aldehyde or oxo group of donors, NAD or NADP as acceptor"/>
    <property type="evidence" value="ECO:0007669"/>
    <property type="project" value="InterPro"/>
</dbReference>
<dbReference type="VEuPathDB" id="FungiDB:Z519_10299"/>
<dbReference type="SUPFAM" id="SSF53720">
    <property type="entry name" value="ALDH-like"/>
    <property type="match status" value="1"/>
</dbReference>
<sequence length="510" mass="55286">MNTLATVKAAAVDGRLSNPWWRQSQLQSLHHGLVQASDVLINAILQDSNFITPPEAHVELHLAIKTVEHHYTALKPESEVEDEYRILQRDTPDRREAFGIAVIVPTSHTYLFSVVSAVSAALAAGNCIVLKTENHLSRLPHLLQQILRQSLDGDIFAAAVKIPEEATHSSHRWLQVLQNGLGSGSTSAKAAITPSPNGNALISPVQSRVVAVVDRTADTGQAAKALVTARFAFGGSSPYAPDLVLVNEFVKTKFVEAVEREAAHYLNAGGNSEKTVDSGTSVEHQHDPGDVFRQTMVKLERDSNAQILTSGPRGAVLEVNSRQSALFRRRLDDRVLVVHDISSLDDAIDSINISDSDDVAALYAFADVSSAKYLCQFIRTSAAFVNHIPIELLVGPATPLNHPMLVSLRYTTEFFSVPRPQYISPPADSARLLRIIERNTEDKQDLLATLSTGSKAASHSPNRSPGGGLGFFEQGIVIGLVLFFSPVLVGLIYLGVSKTSTALRSLPHLF</sequence>
<dbReference type="OrthoDB" id="5596991at2759"/>
<dbReference type="Gene3D" id="3.40.309.10">
    <property type="entry name" value="Aldehyde Dehydrogenase, Chain A, domain 2"/>
    <property type="match status" value="1"/>
</dbReference>
<accession>A0A0D2HD55</accession>
<keyword evidence="1" id="KW-0472">Membrane</keyword>
<feature type="transmembrane region" description="Helical" evidence="1">
    <location>
        <begin position="475"/>
        <end position="496"/>
    </location>
</feature>
<dbReference type="EMBL" id="KN846997">
    <property type="protein sequence ID" value="KIW88815.1"/>
    <property type="molecule type" value="Genomic_DNA"/>
</dbReference>
<feature type="domain" description="Aldehyde dehydrogenase" evidence="2">
    <location>
        <begin position="16"/>
        <end position="388"/>
    </location>
</feature>
<name>A0A0D2HD55_CLAB1</name>
<keyword evidence="1" id="KW-1133">Transmembrane helix</keyword>
<proteinExistence type="predicted"/>
<reference evidence="3" key="1">
    <citation type="submission" date="2015-01" db="EMBL/GenBank/DDBJ databases">
        <title>The Genome Sequence of Cladophialophora bantiana CBS 173.52.</title>
        <authorList>
            <consortium name="The Broad Institute Genomics Platform"/>
            <person name="Cuomo C."/>
            <person name="de Hoog S."/>
            <person name="Gorbushina A."/>
            <person name="Stielow B."/>
            <person name="Teixiera M."/>
            <person name="Abouelleil A."/>
            <person name="Chapman S.B."/>
            <person name="Priest M."/>
            <person name="Young S.K."/>
            <person name="Wortman J."/>
            <person name="Nusbaum C."/>
            <person name="Birren B."/>
        </authorList>
    </citation>
    <scope>NUCLEOTIDE SEQUENCE [LARGE SCALE GENOMIC DNA]</scope>
    <source>
        <strain evidence="3">CBS 173.52</strain>
    </source>
</reference>
<dbReference type="RefSeq" id="XP_016615484.1">
    <property type="nucleotide sequence ID" value="XM_016768016.1"/>
</dbReference>
<organism evidence="3 4">
    <name type="scientific">Cladophialophora bantiana (strain ATCC 10958 / CBS 173.52 / CDC B-1940 / NIH 8579)</name>
    <name type="common">Xylohypha bantiana</name>
    <dbReference type="NCBI Taxonomy" id="1442370"/>
    <lineage>
        <taxon>Eukaryota</taxon>
        <taxon>Fungi</taxon>
        <taxon>Dikarya</taxon>
        <taxon>Ascomycota</taxon>
        <taxon>Pezizomycotina</taxon>
        <taxon>Eurotiomycetes</taxon>
        <taxon>Chaetothyriomycetidae</taxon>
        <taxon>Chaetothyriales</taxon>
        <taxon>Herpotrichiellaceae</taxon>
        <taxon>Cladophialophora</taxon>
    </lineage>
</organism>
<dbReference type="Pfam" id="PF00171">
    <property type="entry name" value="Aldedh"/>
    <property type="match status" value="1"/>
</dbReference>
<gene>
    <name evidence="3" type="ORF">Z519_10299</name>
</gene>
<dbReference type="InterPro" id="IPR015590">
    <property type="entry name" value="Aldehyde_DH_dom"/>
</dbReference>
<dbReference type="PANTHER" id="PTHR43111:SF1">
    <property type="entry name" value="ALDEHYDE DEHYDROGENASE B-RELATED"/>
    <property type="match status" value="1"/>
</dbReference>
<dbReference type="Gene3D" id="3.40.605.10">
    <property type="entry name" value="Aldehyde Dehydrogenase, Chain A, domain 1"/>
    <property type="match status" value="1"/>
</dbReference>
<dbReference type="InterPro" id="IPR016162">
    <property type="entry name" value="Ald_DH_N"/>
</dbReference>
<evidence type="ECO:0000259" key="2">
    <source>
        <dbReference type="Pfam" id="PF00171"/>
    </source>
</evidence>
<dbReference type="AlphaFoldDB" id="A0A0D2HD55"/>
<evidence type="ECO:0000313" key="3">
    <source>
        <dbReference type="EMBL" id="KIW88815.1"/>
    </source>
</evidence>